<gene>
    <name evidence="2" type="ORF">BU23DRAFT_575930</name>
</gene>
<keyword evidence="3" id="KW-1185">Reference proteome</keyword>
<accession>A0A6A5UK27</accession>
<dbReference type="GO" id="GO:0043386">
    <property type="term" value="P:mycotoxin biosynthetic process"/>
    <property type="evidence" value="ECO:0007669"/>
    <property type="project" value="InterPro"/>
</dbReference>
<name>A0A6A5UK27_9PLEO</name>
<dbReference type="PANTHER" id="PTHR33365">
    <property type="entry name" value="YALI0B05434P"/>
    <property type="match status" value="1"/>
</dbReference>
<comment type="similarity">
    <text evidence="1">Belongs to the ustYa family.</text>
</comment>
<dbReference type="PANTHER" id="PTHR33365:SF12">
    <property type="entry name" value="TAT PATHWAY SIGNAL SEQUENCE"/>
    <property type="match status" value="1"/>
</dbReference>
<dbReference type="OrthoDB" id="3687641at2759"/>
<dbReference type="EMBL" id="ML976803">
    <property type="protein sequence ID" value="KAF1964142.1"/>
    <property type="molecule type" value="Genomic_DNA"/>
</dbReference>
<dbReference type="InterPro" id="IPR021765">
    <property type="entry name" value="UstYa-like"/>
</dbReference>
<reference evidence="2" key="1">
    <citation type="journal article" date="2020" name="Stud. Mycol.">
        <title>101 Dothideomycetes genomes: a test case for predicting lifestyles and emergence of pathogens.</title>
        <authorList>
            <person name="Haridas S."/>
            <person name="Albert R."/>
            <person name="Binder M."/>
            <person name="Bloem J."/>
            <person name="Labutti K."/>
            <person name="Salamov A."/>
            <person name="Andreopoulos B."/>
            <person name="Baker S."/>
            <person name="Barry K."/>
            <person name="Bills G."/>
            <person name="Bluhm B."/>
            <person name="Cannon C."/>
            <person name="Castanera R."/>
            <person name="Culley D."/>
            <person name="Daum C."/>
            <person name="Ezra D."/>
            <person name="Gonzalez J."/>
            <person name="Henrissat B."/>
            <person name="Kuo A."/>
            <person name="Liang C."/>
            <person name="Lipzen A."/>
            <person name="Lutzoni F."/>
            <person name="Magnuson J."/>
            <person name="Mondo S."/>
            <person name="Nolan M."/>
            <person name="Ohm R."/>
            <person name="Pangilinan J."/>
            <person name="Park H.-J."/>
            <person name="Ramirez L."/>
            <person name="Alfaro M."/>
            <person name="Sun H."/>
            <person name="Tritt A."/>
            <person name="Yoshinaga Y."/>
            <person name="Zwiers L.-H."/>
            <person name="Turgeon B."/>
            <person name="Goodwin S."/>
            <person name="Spatafora J."/>
            <person name="Crous P."/>
            <person name="Grigoriev I."/>
        </authorList>
    </citation>
    <scope>NUCLEOTIDE SEQUENCE</scope>
    <source>
        <strain evidence="2">CBS 107.79</strain>
    </source>
</reference>
<dbReference type="Pfam" id="PF11807">
    <property type="entry name" value="UstYa"/>
    <property type="match status" value="1"/>
</dbReference>
<sequence length="204" mass="23503">MELQFTVLIYHPAPLNRIIRTHKDYWNLTLGDRTPFTKASSKEVDARWDSISAPPGEVGTIKVQKEYLEQNGLRSVEVADGSGYLATVDVFHQLHCLISPIDNPLWEDHVAHCLDSIRLSLQCNADVSLITWKWIKGYGNPWPDFRAKHECRNWDDVLDWTKEHRFDPATPGSFVHPELGPVDKLDGKWFQNPLRDGRKAEYIL</sequence>
<dbReference type="AlphaFoldDB" id="A0A6A5UK27"/>
<evidence type="ECO:0000313" key="2">
    <source>
        <dbReference type="EMBL" id="KAF1964142.1"/>
    </source>
</evidence>
<dbReference type="Proteomes" id="UP000800036">
    <property type="component" value="Unassembled WGS sequence"/>
</dbReference>
<evidence type="ECO:0000313" key="3">
    <source>
        <dbReference type="Proteomes" id="UP000800036"/>
    </source>
</evidence>
<protein>
    <submittedName>
        <fullName evidence="2">Uncharacterized protein</fullName>
    </submittedName>
</protein>
<proteinExistence type="inferred from homology"/>
<evidence type="ECO:0000256" key="1">
    <source>
        <dbReference type="ARBA" id="ARBA00035112"/>
    </source>
</evidence>
<organism evidence="2 3">
    <name type="scientific">Bimuria novae-zelandiae CBS 107.79</name>
    <dbReference type="NCBI Taxonomy" id="1447943"/>
    <lineage>
        <taxon>Eukaryota</taxon>
        <taxon>Fungi</taxon>
        <taxon>Dikarya</taxon>
        <taxon>Ascomycota</taxon>
        <taxon>Pezizomycotina</taxon>
        <taxon>Dothideomycetes</taxon>
        <taxon>Pleosporomycetidae</taxon>
        <taxon>Pleosporales</taxon>
        <taxon>Massarineae</taxon>
        <taxon>Didymosphaeriaceae</taxon>
        <taxon>Bimuria</taxon>
    </lineage>
</organism>